<dbReference type="AlphaFoldDB" id="A0A2D0ALZ3"/>
<gene>
    <name evidence="1" type="ORF">CDN99_22180</name>
</gene>
<evidence type="ECO:0000313" key="2">
    <source>
        <dbReference type="Proteomes" id="UP000197468"/>
    </source>
</evidence>
<evidence type="ECO:0000313" key="1">
    <source>
        <dbReference type="EMBL" id="OWQ85251.1"/>
    </source>
</evidence>
<protein>
    <submittedName>
        <fullName evidence="1">Uncharacterized protein</fullName>
    </submittedName>
</protein>
<name>A0A2D0ALZ3_9BURK</name>
<dbReference type="SUPFAM" id="SSF52540">
    <property type="entry name" value="P-loop containing nucleoside triphosphate hydrolases"/>
    <property type="match status" value="1"/>
</dbReference>
<dbReference type="Proteomes" id="UP000197468">
    <property type="component" value="Unassembled WGS sequence"/>
</dbReference>
<reference evidence="1 2" key="1">
    <citation type="journal article" date="2008" name="Int. J. Syst. Evol. Microbiol.">
        <title>Description of Roseateles aquatilis sp. nov. and Roseateles terrae sp. nov., in the class Betaproteobacteria, and emended description of the genus Roseateles.</title>
        <authorList>
            <person name="Gomila M."/>
            <person name="Bowien B."/>
            <person name="Falsen E."/>
            <person name="Moore E.R."/>
            <person name="Lalucat J."/>
        </authorList>
    </citation>
    <scope>NUCLEOTIDE SEQUENCE [LARGE SCALE GENOMIC DNA]</scope>
    <source>
        <strain evidence="1 2">CCUG 48205</strain>
    </source>
</reference>
<dbReference type="InterPro" id="IPR027417">
    <property type="entry name" value="P-loop_NTPase"/>
</dbReference>
<comment type="caution">
    <text evidence="1">The sequence shown here is derived from an EMBL/GenBank/DDBJ whole genome shotgun (WGS) entry which is preliminary data.</text>
</comment>
<keyword evidence="2" id="KW-1185">Reference proteome</keyword>
<organism evidence="1 2">
    <name type="scientific">Roseateles aquatilis</name>
    <dbReference type="NCBI Taxonomy" id="431061"/>
    <lineage>
        <taxon>Bacteria</taxon>
        <taxon>Pseudomonadati</taxon>
        <taxon>Pseudomonadota</taxon>
        <taxon>Betaproteobacteria</taxon>
        <taxon>Burkholderiales</taxon>
        <taxon>Sphaerotilaceae</taxon>
        <taxon>Roseateles</taxon>
    </lineage>
</organism>
<dbReference type="RefSeq" id="WP_088387098.1">
    <property type="nucleotide sequence ID" value="NZ_NIOF01000013.1"/>
</dbReference>
<dbReference type="Gene3D" id="3.40.50.300">
    <property type="entry name" value="P-loop containing nucleotide triphosphate hydrolases"/>
    <property type="match status" value="1"/>
</dbReference>
<dbReference type="PANTHER" id="PTHR34301:SF8">
    <property type="entry name" value="ATPASE DOMAIN-CONTAINING PROTEIN"/>
    <property type="match status" value="1"/>
</dbReference>
<dbReference type="EMBL" id="NIOF01000013">
    <property type="protein sequence ID" value="OWQ85251.1"/>
    <property type="molecule type" value="Genomic_DNA"/>
</dbReference>
<dbReference type="OrthoDB" id="8576717at2"/>
<sequence>MAIFHRTALAQELATHILDVDMAPASSGLFLGARRRTGKSTFLQQDLCPELKRRGAIVIYTDLWEGRDQDPGDVIIEAIREELARHDGVVLRFARAAGMERLQMGGVSFTMDRVGLGRQVSLAKALATLSDECGRLIVLIVDEAQHAITTEKGSNVLYALKAARDKLNMGPHHGLRIVATGSNRDKLAMLVEWKDQAFFCAPMKEFPPLGADYLDWLCDRAPASAALTVEGLSSLFQRSGYRPEWMQSGLNALAACCDWTAEDAIAVFTEAVESRARSRIDNLLDLVGLLSPLQSAVLRVLAAQGRHFVPFWTRTMETYRLVIELDDGNQTTEPINLQTVQDALEALKEKGFLWRSAYGVYALEEFGIREALEEGGMLTESTRRVTRVGRQAA</sequence>
<proteinExistence type="predicted"/>
<dbReference type="PANTHER" id="PTHR34301">
    <property type="entry name" value="DNA-BINDING PROTEIN-RELATED"/>
    <property type="match status" value="1"/>
</dbReference>
<accession>A0A2D0ALZ3</accession>